<protein>
    <recommendedName>
        <fullName evidence="6">Two-component transcriptional response regulator, LuxR family</fullName>
    </recommendedName>
</protein>
<dbReference type="CDD" id="cd17535">
    <property type="entry name" value="REC_NarL-like"/>
    <property type="match status" value="1"/>
</dbReference>
<dbReference type="GO" id="GO:0000160">
    <property type="term" value="P:phosphorelay signal transduction system"/>
    <property type="evidence" value="ECO:0007669"/>
    <property type="project" value="InterPro"/>
</dbReference>
<dbReference type="PROSITE" id="PS50110">
    <property type="entry name" value="RESPONSE_REGULATORY"/>
    <property type="match status" value="1"/>
</dbReference>
<feature type="domain" description="Response regulatory" evidence="4">
    <location>
        <begin position="2"/>
        <end position="119"/>
    </location>
</feature>
<proteinExistence type="predicted"/>
<dbReference type="InterPro" id="IPR011006">
    <property type="entry name" value="CheY-like_superfamily"/>
</dbReference>
<keyword evidence="2" id="KW-0238">DNA-binding</keyword>
<dbReference type="InterPro" id="IPR000792">
    <property type="entry name" value="Tscrpt_reg_LuxR_C"/>
</dbReference>
<accession>A0A3B0YYY2</accession>
<dbReference type="PANTHER" id="PTHR45566:SF1">
    <property type="entry name" value="HTH-TYPE TRANSCRIPTIONAL REGULATOR YHJB-RELATED"/>
    <property type="match status" value="1"/>
</dbReference>
<sequence length="216" mass="24044">MLILLADDHELMREGVKLVLNKHGSDFRFLEAQDYAQTLCHIETNPLIDVILLDLAMPGKERLQGLKQVRLSAPSIPIIVLSVFENSSDVKAALMLGANGYVPKSSASTTLPYAIDRVLQGETYTPSSMLTQPEITTGTQYFAYKNSELQLMDKEITGRQREVLQYLVEGYSNKEIARKLNITESTIKTHLTNIYRILGISSRTGAVRAALNLGMQ</sequence>
<dbReference type="Gene3D" id="3.40.50.2300">
    <property type="match status" value="1"/>
</dbReference>
<organism evidence="5">
    <name type="scientific">hydrothermal vent metagenome</name>
    <dbReference type="NCBI Taxonomy" id="652676"/>
    <lineage>
        <taxon>unclassified sequences</taxon>
        <taxon>metagenomes</taxon>
        <taxon>ecological metagenomes</taxon>
    </lineage>
</organism>
<reference evidence="5" key="1">
    <citation type="submission" date="2018-06" db="EMBL/GenBank/DDBJ databases">
        <authorList>
            <person name="Zhirakovskaya E."/>
        </authorList>
    </citation>
    <scope>NUCLEOTIDE SEQUENCE</scope>
</reference>
<dbReference type="InterPro" id="IPR016032">
    <property type="entry name" value="Sig_transdc_resp-reg_C-effctor"/>
</dbReference>
<keyword evidence="1" id="KW-0597">Phosphoprotein</keyword>
<dbReference type="Pfam" id="PF00196">
    <property type="entry name" value="GerE"/>
    <property type="match status" value="1"/>
</dbReference>
<dbReference type="SMART" id="SM00421">
    <property type="entry name" value="HTH_LUXR"/>
    <property type="match status" value="1"/>
</dbReference>
<dbReference type="Pfam" id="PF00072">
    <property type="entry name" value="Response_reg"/>
    <property type="match status" value="1"/>
</dbReference>
<evidence type="ECO:0000259" key="3">
    <source>
        <dbReference type="PROSITE" id="PS50043"/>
    </source>
</evidence>
<dbReference type="SMART" id="SM00448">
    <property type="entry name" value="REC"/>
    <property type="match status" value="1"/>
</dbReference>
<dbReference type="InterPro" id="IPR058245">
    <property type="entry name" value="NreC/VraR/RcsB-like_REC"/>
</dbReference>
<dbReference type="InterPro" id="IPR051015">
    <property type="entry name" value="EvgA-like"/>
</dbReference>
<evidence type="ECO:0000256" key="2">
    <source>
        <dbReference type="ARBA" id="ARBA00023125"/>
    </source>
</evidence>
<dbReference type="PANTHER" id="PTHR45566">
    <property type="entry name" value="HTH-TYPE TRANSCRIPTIONAL REGULATOR YHJB-RELATED"/>
    <property type="match status" value="1"/>
</dbReference>
<gene>
    <name evidence="5" type="ORF">MNBD_GAMMA13-1281</name>
</gene>
<evidence type="ECO:0008006" key="6">
    <source>
        <dbReference type="Google" id="ProtNLM"/>
    </source>
</evidence>
<name>A0A3B0YYY2_9ZZZZ</name>
<dbReference type="GO" id="GO:0006355">
    <property type="term" value="P:regulation of DNA-templated transcription"/>
    <property type="evidence" value="ECO:0007669"/>
    <property type="project" value="InterPro"/>
</dbReference>
<dbReference type="CDD" id="cd06170">
    <property type="entry name" value="LuxR_C_like"/>
    <property type="match status" value="1"/>
</dbReference>
<dbReference type="GO" id="GO:0003677">
    <property type="term" value="F:DNA binding"/>
    <property type="evidence" value="ECO:0007669"/>
    <property type="project" value="UniProtKB-KW"/>
</dbReference>
<dbReference type="InterPro" id="IPR001789">
    <property type="entry name" value="Sig_transdc_resp-reg_receiver"/>
</dbReference>
<dbReference type="PRINTS" id="PR00038">
    <property type="entry name" value="HTHLUXR"/>
</dbReference>
<evidence type="ECO:0000256" key="1">
    <source>
        <dbReference type="ARBA" id="ARBA00022553"/>
    </source>
</evidence>
<dbReference type="EMBL" id="UOFK01000251">
    <property type="protein sequence ID" value="VAW81173.1"/>
    <property type="molecule type" value="Genomic_DNA"/>
</dbReference>
<dbReference type="PROSITE" id="PS50043">
    <property type="entry name" value="HTH_LUXR_2"/>
    <property type="match status" value="1"/>
</dbReference>
<dbReference type="SUPFAM" id="SSF52172">
    <property type="entry name" value="CheY-like"/>
    <property type="match status" value="1"/>
</dbReference>
<evidence type="ECO:0000259" key="4">
    <source>
        <dbReference type="PROSITE" id="PS50110"/>
    </source>
</evidence>
<dbReference type="SUPFAM" id="SSF46894">
    <property type="entry name" value="C-terminal effector domain of the bipartite response regulators"/>
    <property type="match status" value="1"/>
</dbReference>
<feature type="domain" description="HTH luxR-type" evidence="3">
    <location>
        <begin position="149"/>
        <end position="214"/>
    </location>
</feature>
<evidence type="ECO:0000313" key="5">
    <source>
        <dbReference type="EMBL" id="VAW81173.1"/>
    </source>
</evidence>
<dbReference type="AlphaFoldDB" id="A0A3B0YYY2"/>